<gene>
    <name evidence="2" type="ORF">SI8410_04005146</name>
</gene>
<dbReference type="OrthoDB" id="1916003at2759"/>
<feature type="domain" description="Ubiquitin-like" evidence="1">
    <location>
        <begin position="1"/>
        <end position="83"/>
    </location>
</feature>
<sequence length="98" mass="10648">MRVAVENVAGRFLFAEVEEGEEQATVGRLKIAIAGAEEEAAQAQRMILVTAAGRVMAEDQTALAQYGVSDGSVVYLYFSPDGSTSWHRSYEDYLTIPS</sequence>
<organism evidence="2 3">
    <name type="scientific">Spirodela intermedia</name>
    <name type="common">Intermediate duckweed</name>
    <dbReference type="NCBI Taxonomy" id="51605"/>
    <lineage>
        <taxon>Eukaryota</taxon>
        <taxon>Viridiplantae</taxon>
        <taxon>Streptophyta</taxon>
        <taxon>Embryophyta</taxon>
        <taxon>Tracheophyta</taxon>
        <taxon>Spermatophyta</taxon>
        <taxon>Magnoliopsida</taxon>
        <taxon>Liliopsida</taxon>
        <taxon>Araceae</taxon>
        <taxon>Lemnoideae</taxon>
        <taxon>Spirodela</taxon>
    </lineage>
</organism>
<dbReference type="AlphaFoldDB" id="A0A7I8KBV7"/>
<dbReference type="SUPFAM" id="SSF54236">
    <property type="entry name" value="Ubiquitin-like"/>
    <property type="match status" value="1"/>
</dbReference>
<proteinExistence type="predicted"/>
<dbReference type="InterPro" id="IPR000626">
    <property type="entry name" value="Ubiquitin-like_dom"/>
</dbReference>
<dbReference type="InterPro" id="IPR029071">
    <property type="entry name" value="Ubiquitin-like_domsf"/>
</dbReference>
<dbReference type="PROSITE" id="PS50053">
    <property type="entry name" value="UBIQUITIN_2"/>
    <property type="match status" value="1"/>
</dbReference>
<reference evidence="2" key="1">
    <citation type="submission" date="2020-02" db="EMBL/GenBank/DDBJ databases">
        <authorList>
            <person name="Scholz U."/>
            <person name="Mascher M."/>
            <person name="Fiebig A."/>
        </authorList>
    </citation>
    <scope>NUCLEOTIDE SEQUENCE</scope>
</reference>
<dbReference type="Pfam" id="PF00240">
    <property type="entry name" value="ubiquitin"/>
    <property type="match status" value="1"/>
</dbReference>
<dbReference type="EMBL" id="LR746267">
    <property type="protein sequence ID" value="CAA7394485.1"/>
    <property type="molecule type" value="Genomic_DNA"/>
</dbReference>
<evidence type="ECO:0000313" key="2">
    <source>
        <dbReference type="EMBL" id="CAA7394485.1"/>
    </source>
</evidence>
<keyword evidence="3" id="KW-1185">Reference proteome</keyword>
<protein>
    <recommendedName>
        <fullName evidence="1">Ubiquitin-like domain-containing protein</fullName>
    </recommendedName>
</protein>
<dbReference type="Gene3D" id="3.10.20.90">
    <property type="entry name" value="Phosphatidylinositol 3-kinase Catalytic Subunit, Chain A, domain 1"/>
    <property type="match status" value="1"/>
</dbReference>
<evidence type="ECO:0000313" key="3">
    <source>
        <dbReference type="Proteomes" id="UP000663760"/>
    </source>
</evidence>
<dbReference type="Proteomes" id="UP000663760">
    <property type="component" value="Chromosome 4"/>
</dbReference>
<name>A0A7I8KBV7_SPIIN</name>
<evidence type="ECO:0000259" key="1">
    <source>
        <dbReference type="PROSITE" id="PS50053"/>
    </source>
</evidence>
<accession>A0A7I8KBV7</accession>